<accession>A0A7H8RD04</accession>
<dbReference type="PANTHER" id="PTHR38599">
    <property type="entry name" value="CUPIN DOMAIN PROTEIN (AFU_ORTHOLOGUE AFUA_3G13620)"/>
    <property type="match status" value="1"/>
</dbReference>
<sequence>MEQGRIVEDPPKYDRSRPLASIELAYQYKLPNCPGKSSIGLKVTFPPNASTPPHRHAGASVSVLVLEGAVLNKMNNEPTRVFTKGGSFFEAPGCHHRVSDNYSTTESAVILATLVVDTEVVQKGGLAALTVFDEEYRDIQL</sequence>
<organism evidence="2 3">
    <name type="scientific">Talaromyces rugulosus</name>
    <name type="common">Penicillium rugulosum</name>
    <dbReference type="NCBI Taxonomy" id="121627"/>
    <lineage>
        <taxon>Eukaryota</taxon>
        <taxon>Fungi</taxon>
        <taxon>Dikarya</taxon>
        <taxon>Ascomycota</taxon>
        <taxon>Pezizomycotina</taxon>
        <taxon>Eurotiomycetes</taxon>
        <taxon>Eurotiomycetidae</taxon>
        <taxon>Eurotiales</taxon>
        <taxon>Trichocomaceae</taxon>
        <taxon>Talaromyces</taxon>
        <taxon>Talaromyces sect. Islandici</taxon>
    </lineage>
</organism>
<dbReference type="Gene3D" id="2.60.120.10">
    <property type="entry name" value="Jelly Rolls"/>
    <property type="match status" value="1"/>
</dbReference>
<gene>
    <name evidence="2" type="ORF">TRUGW13939_11050</name>
</gene>
<dbReference type="InterPro" id="IPR014710">
    <property type="entry name" value="RmlC-like_jellyroll"/>
</dbReference>
<keyword evidence="3" id="KW-1185">Reference proteome</keyword>
<dbReference type="PANTHER" id="PTHR38599:SF1">
    <property type="entry name" value="CUPIN DOMAIN PROTEIN (AFU_ORTHOLOGUE AFUA_3G13620)"/>
    <property type="match status" value="1"/>
</dbReference>
<dbReference type="InterPro" id="IPR013096">
    <property type="entry name" value="Cupin_2"/>
</dbReference>
<dbReference type="KEGG" id="trg:TRUGW13939_11050"/>
<feature type="domain" description="Cupin type-2" evidence="1">
    <location>
        <begin position="43"/>
        <end position="111"/>
    </location>
</feature>
<dbReference type="AlphaFoldDB" id="A0A7H8RD04"/>
<dbReference type="CDD" id="cd02234">
    <property type="entry name" value="cupin_BLR7677-like"/>
    <property type="match status" value="1"/>
</dbReference>
<evidence type="ECO:0000313" key="2">
    <source>
        <dbReference type="EMBL" id="QKX63878.1"/>
    </source>
</evidence>
<evidence type="ECO:0000313" key="3">
    <source>
        <dbReference type="Proteomes" id="UP000509510"/>
    </source>
</evidence>
<dbReference type="RefSeq" id="XP_035350052.1">
    <property type="nucleotide sequence ID" value="XM_035494159.1"/>
</dbReference>
<name>A0A7H8RD04_TALRU</name>
<dbReference type="Pfam" id="PF07883">
    <property type="entry name" value="Cupin_2"/>
    <property type="match status" value="1"/>
</dbReference>
<dbReference type="EMBL" id="CP055903">
    <property type="protein sequence ID" value="QKX63878.1"/>
    <property type="molecule type" value="Genomic_DNA"/>
</dbReference>
<dbReference type="Proteomes" id="UP000509510">
    <property type="component" value="Chromosome VI"/>
</dbReference>
<proteinExistence type="predicted"/>
<reference evidence="3" key="1">
    <citation type="submission" date="2020-06" db="EMBL/GenBank/DDBJ databases">
        <title>A chromosome-scale genome assembly of Talaromyces rugulosus W13939.</title>
        <authorList>
            <person name="Wang B."/>
            <person name="Guo L."/>
            <person name="Ye K."/>
            <person name="Wang L."/>
        </authorList>
    </citation>
    <scope>NUCLEOTIDE SEQUENCE [LARGE SCALE GENOMIC DNA]</scope>
    <source>
        <strain evidence="3">W13939</strain>
    </source>
</reference>
<dbReference type="GeneID" id="55998529"/>
<dbReference type="OrthoDB" id="5793281at2759"/>
<protein>
    <recommendedName>
        <fullName evidence="1">Cupin type-2 domain-containing protein</fullName>
    </recommendedName>
</protein>
<evidence type="ECO:0000259" key="1">
    <source>
        <dbReference type="Pfam" id="PF07883"/>
    </source>
</evidence>
<dbReference type="InterPro" id="IPR011051">
    <property type="entry name" value="RmlC_Cupin_sf"/>
</dbReference>
<dbReference type="SUPFAM" id="SSF51182">
    <property type="entry name" value="RmlC-like cupins"/>
    <property type="match status" value="1"/>
</dbReference>